<dbReference type="PANTHER" id="PTHR43861">
    <property type="entry name" value="TRANS-ACONITATE 2-METHYLTRANSFERASE-RELATED"/>
    <property type="match status" value="1"/>
</dbReference>
<dbReference type="GO" id="GO:0008168">
    <property type="term" value="F:methyltransferase activity"/>
    <property type="evidence" value="ECO:0007669"/>
    <property type="project" value="UniProtKB-KW"/>
</dbReference>
<accession>A0A7K3WHV7</accession>
<evidence type="ECO:0000313" key="5">
    <source>
        <dbReference type="Proteomes" id="UP000470470"/>
    </source>
</evidence>
<dbReference type="InterPro" id="IPR029063">
    <property type="entry name" value="SAM-dependent_MTases_sf"/>
</dbReference>
<reference evidence="4 5" key="1">
    <citation type="submission" date="2020-02" db="EMBL/GenBank/DDBJ databases">
        <title>The whole genome sequence of CPCC 205119.</title>
        <authorList>
            <person name="Jiang Z."/>
        </authorList>
    </citation>
    <scope>NUCLEOTIDE SEQUENCE [LARGE SCALE GENOMIC DNA]</scope>
    <source>
        <strain evidence="4 5">CPCC 205119</strain>
    </source>
</reference>
<evidence type="ECO:0000256" key="2">
    <source>
        <dbReference type="ARBA" id="ARBA00022679"/>
    </source>
</evidence>
<gene>
    <name evidence="4" type="ORF">G1H19_18430</name>
</gene>
<dbReference type="InterPro" id="IPR041698">
    <property type="entry name" value="Methyltransf_25"/>
</dbReference>
<evidence type="ECO:0000256" key="1">
    <source>
        <dbReference type="ARBA" id="ARBA00022603"/>
    </source>
</evidence>
<feature type="domain" description="Methyltransferase" evidence="3">
    <location>
        <begin position="52"/>
        <end position="142"/>
    </location>
</feature>
<name>A0A7K3WHV7_9ACTN</name>
<dbReference type="Pfam" id="PF13649">
    <property type="entry name" value="Methyltransf_25"/>
    <property type="match status" value="1"/>
</dbReference>
<dbReference type="GO" id="GO:0032259">
    <property type="term" value="P:methylation"/>
    <property type="evidence" value="ECO:0007669"/>
    <property type="project" value="UniProtKB-KW"/>
</dbReference>
<evidence type="ECO:0000259" key="3">
    <source>
        <dbReference type="Pfam" id="PF13649"/>
    </source>
</evidence>
<sequence length="214" mass="22628">MTGPDWLSDTRTSYDTVATAYADLLRGHLAGAPYDRAVLALFAELVGPGGPVLDAGCGPGRITAHLQALGLAPAGVDLSPGMVDVARRDHPGLRFEVGSMTDLAVPDASLAGVLAWYSLIHVPDEVVPVVLAGFRRVLRPGGVALLAFQVGDEHRVKTSGYGDLPMSLPVHLRPPERVESWLADAGLPVQSRLVREAAADEHVPQAYLIAHRPS</sequence>
<organism evidence="4 5">
    <name type="scientific">Goekera deserti</name>
    <dbReference type="NCBI Taxonomy" id="2497753"/>
    <lineage>
        <taxon>Bacteria</taxon>
        <taxon>Bacillati</taxon>
        <taxon>Actinomycetota</taxon>
        <taxon>Actinomycetes</taxon>
        <taxon>Geodermatophilales</taxon>
        <taxon>Geodermatophilaceae</taxon>
        <taxon>Goekera</taxon>
    </lineage>
</organism>
<dbReference type="AlphaFoldDB" id="A0A7K3WHV7"/>
<protein>
    <submittedName>
        <fullName evidence="4">Class I SAM-dependent methyltransferase</fullName>
    </submittedName>
</protein>
<dbReference type="SUPFAM" id="SSF53335">
    <property type="entry name" value="S-adenosyl-L-methionine-dependent methyltransferases"/>
    <property type="match status" value="1"/>
</dbReference>
<comment type="caution">
    <text evidence="4">The sequence shown here is derived from an EMBL/GenBank/DDBJ whole genome shotgun (WGS) entry which is preliminary data.</text>
</comment>
<dbReference type="Proteomes" id="UP000470470">
    <property type="component" value="Unassembled WGS sequence"/>
</dbReference>
<dbReference type="Gene3D" id="3.40.50.150">
    <property type="entry name" value="Vaccinia Virus protein VP39"/>
    <property type="match status" value="1"/>
</dbReference>
<dbReference type="RefSeq" id="WP_162392485.1">
    <property type="nucleotide sequence ID" value="NZ_JAABOZ010000002.1"/>
</dbReference>
<dbReference type="EMBL" id="JAAGWK010000027">
    <property type="protein sequence ID" value="NEL55956.1"/>
    <property type="molecule type" value="Genomic_DNA"/>
</dbReference>
<dbReference type="PANTHER" id="PTHR43861:SF1">
    <property type="entry name" value="TRANS-ACONITATE 2-METHYLTRANSFERASE"/>
    <property type="match status" value="1"/>
</dbReference>
<dbReference type="CDD" id="cd02440">
    <property type="entry name" value="AdoMet_MTases"/>
    <property type="match status" value="1"/>
</dbReference>
<keyword evidence="2 4" id="KW-0808">Transferase</keyword>
<proteinExistence type="predicted"/>
<evidence type="ECO:0000313" key="4">
    <source>
        <dbReference type="EMBL" id="NEL55956.1"/>
    </source>
</evidence>
<keyword evidence="1 4" id="KW-0489">Methyltransferase</keyword>
<keyword evidence="5" id="KW-1185">Reference proteome</keyword>